<dbReference type="Pfam" id="PF08681">
    <property type="entry name" value="TacA1"/>
    <property type="match status" value="1"/>
</dbReference>
<organism evidence="3">
    <name type="scientific">uncultured Caudovirales phage</name>
    <dbReference type="NCBI Taxonomy" id="2100421"/>
    <lineage>
        <taxon>Viruses</taxon>
        <taxon>Duplodnaviria</taxon>
        <taxon>Heunggongvirae</taxon>
        <taxon>Uroviricota</taxon>
        <taxon>Caudoviricetes</taxon>
        <taxon>Peduoviridae</taxon>
        <taxon>Maltschvirus</taxon>
        <taxon>Maltschvirus maltsch</taxon>
    </lineage>
</organism>
<feature type="region of interest" description="Disordered" evidence="2">
    <location>
        <begin position="1"/>
        <end position="20"/>
    </location>
</feature>
<feature type="compositionally biased region" description="Basic and acidic residues" evidence="2">
    <location>
        <begin position="1"/>
        <end position="11"/>
    </location>
</feature>
<dbReference type="InterPro" id="IPR014795">
    <property type="entry name" value="TacA_1-like"/>
</dbReference>
<evidence type="ECO:0000256" key="2">
    <source>
        <dbReference type="SAM" id="MobiDB-lite"/>
    </source>
</evidence>
<accession>A0A6J5R3E0</accession>
<keyword evidence="1" id="KW-1277">Toxin-antitoxin system</keyword>
<name>A0A6J5R3E0_9CAUD</name>
<evidence type="ECO:0000313" key="3">
    <source>
        <dbReference type="EMBL" id="CAB4191263.1"/>
    </source>
</evidence>
<dbReference type="SUPFAM" id="SSF47598">
    <property type="entry name" value="Ribbon-helix-helix"/>
    <property type="match status" value="1"/>
</dbReference>
<proteinExistence type="predicted"/>
<evidence type="ECO:0000256" key="1">
    <source>
        <dbReference type="ARBA" id="ARBA00022649"/>
    </source>
</evidence>
<protein>
    <submittedName>
        <fullName evidence="3">Uncharacterized protein</fullName>
    </submittedName>
</protein>
<dbReference type="Gene3D" id="1.20.5.780">
    <property type="entry name" value="Single helix bin"/>
    <property type="match status" value="1"/>
</dbReference>
<dbReference type="InterPro" id="IPR010985">
    <property type="entry name" value="Ribbon_hlx_hlx"/>
</dbReference>
<dbReference type="GO" id="GO:0006355">
    <property type="term" value="P:regulation of DNA-templated transcription"/>
    <property type="evidence" value="ECO:0007669"/>
    <property type="project" value="InterPro"/>
</dbReference>
<sequence length="62" mass="6978">MGAKKSPDERKHTHVTFNATEEERELFSRAARATGLSSRTDWMRSVLIPAARKALKESHAPD</sequence>
<gene>
    <name evidence="3" type="ORF">UFOVP1229_14</name>
</gene>
<dbReference type="EMBL" id="LR797178">
    <property type="protein sequence ID" value="CAB4191263.1"/>
    <property type="molecule type" value="Genomic_DNA"/>
</dbReference>
<reference evidence="3" key="1">
    <citation type="submission" date="2020-05" db="EMBL/GenBank/DDBJ databases">
        <authorList>
            <person name="Chiriac C."/>
            <person name="Salcher M."/>
            <person name="Ghai R."/>
            <person name="Kavagutti S V."/>
        </authorList>
    </citation>
    <scope>NUCLEOTIDE SEQUENCE</scope>
</reference>